<feature type="compositionally biased region" description="Polar residues" evidence="1">
    <location>
        <begin position="1"/>
        <end position="20"/>
    </location>
</feature>
<dbReference type="AlphaFoldDB" id="A0A162R431"/>
<dbReference type="VEuPathDB" id="FungiDB:MUCCIDRAFT_76956"/>
<evidence type="ECO:0000313" key="3">
    <source>
        <dbReference type="EMBL" id="OAD08120.1"/>
    </source>
</evidence>
<dbReference type="OrthoDB" id="3253553at2759"/>
<dbReference type="STRING" id="747725.A0A162R431"/>
<feature type="transmembrane region" description="Helical" evidence="2">
    <location>
        <begin position="240"/>
        <end position="259"/>
    </location>
</feature>
<feature type="transmembrane region" description="Helical" evidence="2">
    <location>
        <begin position="279"/>
        <end position="302"/>
    </location>
</feature>
<sequence>MSNPFDQNPWQSSSQQNTSGPRFGNAYDDEPAYGNAYSSNSNTMPGFSATGYNNAWGDESNKTQYDTNAYNSPPPPQAHPAQSPYGTAQNMPPAQSPYGGNQSLPGNNDAYRYTGTAYGNQTLQAGGGAGYPPNSPTPSNAKPSATTASSAGPDPWNGETYHTPNKWRFWFRFVILLASIGHLGFAAGARPYSGQDVPFYTAACFYYLFAVAILSIIYSMYHVLFYCYRRMAKKPKMNRPIMFAIDLLFAVLWGIGVIVEVAKFKCTDGSKFCNFYNVSIFWGFLAFAAYIFAVFWDVWGACCGGAKRRK</sequence>
<name>A0A162R431_MUCCL</name>
<feature type="compositionally biased region" description="Polar residues" evidence="1">
    <location>
        <begin position="137"/>
        <end position="150"/>
    </location>
</feature>
<dbReference type="Proteomes" id="UP000077051">
    <property type="component" value="Unassembled WGS sequence"/>
</dbReference>
<keyword evidence="2" id="KW-1133">Transmembrane helix</keyword>
<keyword evidence="2" id="KW-0472">Membrane</keyword>
<dbReference type="EMBL" id="AMYB01000001">
    <property type="protein sequence ID" value="OAD08120.1"/>
    <property type="molecule type" value="Genomic_DNA"/>
</dbReference>
<accession>A0A162R431</accession>
<feature type="transmembrane region" description="Helical" evidence="2">
    <location>
        <begin position="199"/>
        <end position="228"/>
    </location>
</feature>
<evidence type="ECO:0008006" key="5">
    <source>
        <dbReference type="Google" id="ProtNLM"/>
    </source>
</evidence>
<feature type="compositionally biased region" description="Polar residues" evidence="1">
    <location>
        <begin position="62"/>
        <end position="71"/>
    </location>
</feature>
<comment type="caution">
    <text evidence="3">The sequence shown here is derived from an EMBL/GenBank/DDBJ whole genome shotgun (WGS) entry which is preliminary data.</text>
</comment>
<evidence type="ECO:0000256" key="1">
    <source>
        <dbReference type="SAM" id="MobiDB-lite"/>
    </source>
</evidence>
<evidence type="ECO:0000256" key="2">
    <source>
        <dbReference type="SAM" id="Phobius"/>
    </source>
</evidence>
<gene>
    <name evidence="3" type="ORF">MUCCIDRAFT_76956</name>
</gene>
<reference evidence="3 4" key="1">
    <citation type="submission" date="2015-06" db="EMBL/GenBank/DDBJ databases">
        <title>Expansion of signal transduction pathways in fungi by whole-genome duplication.</title>
        <authorList>
            <consortium name="DOE Joint Genome Institute"/>
            <person name="Corrochano L.M."/>
            <person name="Kuo A."/>
            <person name="Marcet-Houben M."/>
            <person name="Polaino S."/>
            <person name="Salamov A."/>
            <person name="Villalobos J.M."/>
            <person name="Alvarez M.I."/>
            <person name="Avalos J."/>
            <person name="Benito E.P."/>
            <person name="Benoit I."/>
            <person name="Burger G."/>
            <person name="Camino L.P."/>
            <person name="Canovas D."/>
            <person name="Cerda-Olmedo E."/>
            <person name="Cheng J.-F."/>
            <person name="Dominguez A."/>
            <person name="Elias M."/>
            <person name="Eslava A.P."/>
            <person name="Glaser F."/>
            <person name="Grimwood J."/>
            <person name="Gutierrez G."/>
            <person name="Heitman J."/>
            <person name="Henrissat B."/>
            <person name="Iturriaga E.A."/>
            <person name="Lang B.F."/>
            <person name="Lavin J.L."/>
            <person name="Lee S."/>
            <person name="Li W."/>
            <person name="Lindquist E."/>
            <person name="Lopez-Garcia S."/>
            <person name="Luque E.M."/>
            <person name="Marcos A.T."/>
            <person name="Martin J."/>
            <person name="Mccluskey K."/>
            <person name="Medina H.R."/>
            <person name="Miralles-Duran A."/>
            <person name="Miyazaki A."/>
            <person name="Munoz-Torres E."/>
            <person name="Oguiza J.A."/>
            <person name="Ohm R."/>
            <person name="Olmedo M."/>
            <person name="Orejas M."/>
            <person name="Ortiz-Castellanos L."/>
            <person name="Pisabarro A.G."/>
            <person name="Rodriguez-Romero J."/>
            <person name="Ruiz-Herrera J."/>
            <person name="Ruiz-Vazquez R."/>
            <person name="Sanz C."/>
            <person name="Schackwitz W."/>
            <person name="Schmutz J."/>
            <person name="Shahriari M."/>
            <person name="Shelest E."/>
            <person name="Silva-Franco F."/>
            <person name="Soanes D."/>
            <person name="Syed K."/>
            <person name="Tagua V.G."/>
            <person name="Talbot N.J."/>
            <person name="Thon M."/>
            <person name="De Vries R.P."/>
            <person name="Wiebenga A."/>
            <person name="Yadav J.S."/>
            <person name="Braun E.L."/>
            <person name="Baker S."/>
            <person name="Garre V."/>
            <person name="Horwitz B."/>
            <person name="Torres-Martinez S."/>
            <person name="Idnurm A."/>
            <person name="Herrera-Estrella A."/>
            <person name="Gabaldon T."/>
            <person name="Grigoriev I.V."/>
        </authorList>
    </citation>
    <scope>NUCLEOTIDE SEQUENCE [LARGE SCALE GENOMIC DNA]</scope>
    <source>
        <strain evidence="3 4">CBS 277.49</strain>
    </source>
</reference>
<keyword evidence="2" id="KW-0812">Transmembrane</keyword>
<protein>
    <recommendedName>
        <fullName evidence="5">MARVEL domain-containing protein</fullName>
    </recommendedName>
</protein>
<evidence type="ECO:0000313" key="4">
    <source>
        <dbReference type="Proteomes" id="UP000077051"/>
    </source>
</evidence>
<proteinExistence type="predicted"/>
<feature type="compositionally biased region" description="Polar residues" evidence="1">
    <location>
        <begin position="36"/>
        <end position="53"/>
    </location>
</feature>
<feature type="transmembrane region" description="Helical" evidence="2">
    <location>
        <begin position="169"/>
        <end position="187"/>
    </location>
</feature>
<feature type="compositionally biased region" description="Polar residues" evidence="1">
    <location>
        <begin position="85"/>
        <end position="106"/>
    </location>
</feature>
<feature type="region of interest" description="Disordered" evidence="1">
    <location>
        <begin position="1"/>
        <end position="157"/>
    </location>
</feature>
<keyword evidence="4" id="KW-1185">Reference proteome</keyword>
<organism evidence="3 4">
    <name type="scientific">Mucor lusitanicus CBS 277.49</name>
    <dbReference type="NCBI Taxonomy" id="747725"/>
    <lineage>
        <taxon>Eukaryota</taxon>
        <taxon>Fungi</taxon>
        <taxon>Fungi incertae sedis</taxon>
        <taxon>Mucoromycota</taxon>
        <taxon>Mucoromycotina</taxon>
        <taxon>Mucoromycetes</taxon>
        <taxon>Mucorales</taxon>
        <taxon>Mucorineae</taxon>
        <taxon>Mucoraceae</taxon>
        <taxon>Mucor</taxon>
    </lineage>
</organism>